<proteinExistence type="predicted"/>
<keyword evidence="3" id="KW-1185">Reference proteome</keyword>
<dbReference type="AlphaFoldDB" id="A0A5B7H1J5"/>
<protein>
    <submittedName>
        <fullName evidence="2">Uncharacterized protein</fullName>
    </submittedName>
</protein>
<organism evidence="2 3">
    <name type="scientific">Portunus trituberculatus</name>
    <name type="common">Swimming crab</name>
    <name type="synonym">Neptunus trituberculatus</name>
    <dbReference type="NCBI Taxonomy" id="210409"/>
    <lineage>
        <taxon>Eukaryota</taxon>
        <taxon>Metazoa</taxon>
        <taxon>Ecdysozoa</taxon>
        <taxon>Arthropoda</taxon>
        <taxon>Crustacea</taxon>
        <taxon>Multicrustacea</taxon>
        <taxon>Malacostraca</taxon>
        <taxon>Eumalacostraca</taxon>
        <taxon>Eucarida</taxon>
        <taxon>Decapoda</taxon>
        <taxon>Pleocyemata</taxon>
        <taxon>Brachyura</taxon>
        <taxon>Eubrachyura</taxon>
        <taxon>Portunoidea</taxon>
        <taxon>Portunidae</taxon>
        <taxon>Portuninae</taxon>
        <taxon>Portunus</taxon>
    </lineage>
</organism>
<dbReference type="EMBL" id="VSRR010019961">
    <property type="protein sequence ID" value="MPC62694.1"/>
    <property type="molecule type" value="Genomic_DNA"/>
</dbReference>
<evidence type="ECO:0000256" key="1">
    <source>
        <dbReference type="SAM" id="MobiDB-lite"/>
    </source>
</evidence>
<dbReference type="Proteomes" id="UP000324222">
    <property type="component" value="Unassembled WGS sequence"/>
</dbReference>
<reference evidence="2 3" key="1">
    <citation type="submission" date="2019-05" db="EMBL/GenBank/DDBJ databases">
        <title>Another draft genome of Portunus trituberculatus and its Hox gene families provides insights of decapod evolution.</title>
        <authorList>
            <person name="Jeong J.-H."/>
            <person name="Song I."/>
            <person name="Kim S."/>
            <person name="Choi T."/>
            <person name="Kim D."/>
            <person name="Ryu S."/>
            <person name="Kim W."/>
        </authorList>
    </citation>
    <scope>NUCLEOTIDE SEQUENCE [LARGE SCALE GENOMIC DNA]</scope>
    <source>
        <tissue evidence="2">Muscle</tissue>
    </source>
</reference>
<evidence type="ECO:0000313" key="2">
    <source>
        <dbReference type="EMBL" id="MPC62694.1"/>
    </source>
</evidence>
<comment type="caution">
    <text evidence="2">The sequence shown here is derived from an EMBL/GenBank/DDBJ whole genome shotgun (WGS) entry which is preliminary data.</text>
</comment>
<gene>
    <name evidence="2" type="ORF">E2C01_056783</name>
</gene>
<feature type="region of interest" description="Disordered" evidence="1">
    <location>
        <begin position="1"/>
        <end position="20"/>
    </location>
</feature>
<feature type="compositionally biased region" description="Basic and acidic residues" evidence="1">
    <location>
        <begin position="1"/>
        <end position="15"/>
    </location>
</feature>
<sequence length="67" mass="7831">MIGRSAEAKEEESQRISRRVGSARLRDDAILEARKRKRKGRTDSYVLRSTWCIGQLVLEKRTRKTRA</sequence>
<accession>A0A5B7H1J5</accession>
<name>A0A5B7H1J5_PORTR</name>
<evidence type="ECO:0000313" key="3">
    <source>
        <dbReference type="Proteomes" id="UP000324222"/>
    </source>
</evidence>